<feature type="compositionally biased region" description="Pro residues" evidence="1">
    <location>
        <begin position="273"/>
        <end position="284"/>
    </location>
</feature>
<reference evidence="3" key="2">
    <citation type="journal article" date="2024" name="Plant">
        <title>Genomic evolution and insights into agronomic trait innovations of Sesamum species.</title>
        <authorList>
            <person name="Miao H."/>
            <person name="Wang L."/>
            <person name="Qu L."/>
            <person name="Liu H."/>
            <person name="Sun Y."/>
            <person name="Le M."/>
            <person name="Wang Q."/>
            <person name="Wei S."/>
            <person name="Zheng Y."/>
            <person name="Lin W."/>
            <person name="Duan Y."/>
            <person name="Cao H."/>
            <person name="Xiong S."/>
            <person name="Wang X."/>
            <person name="Wei L."/>
            <person name="Li C."/>
            <person name="Ma Q."/>
            <person name="Ju M."/>
            <person name="Zhao R."/>
            <person name="Li G."/>
            <person name="Mu C."/>
            <person name="Tian Q."/>
            <person name="Mei H."/>
            <person name="Zhang T."/>
            <person name="Gao T."/>
            <person name="Zhang H."/>
        </authorList>
    </citation>
    <scope>NUCLEOTIDE SEQUENCE</scope>
    <source>
        <strain evidence="3">KEN1</strain>
    </source>
</reference>
<proteinExistence type="predicted"/>
<feature type="domain" description="Zinc knuckle CX2CX4HX4C" evidence="2">
    <location>
        <begin position="139"/>
        <end position="186"/>
    </location>
</feature>
<evidence type="ECO:0000313" key="3">
    <source>
        <dbReference type="EMBL" id="KAL0445841.1"/>
    </source>
</evidence>
<sequence length="399" mass="45017">MVREAHRGSIGLPVEASSFSSHLDVLSWAGWRLPVCARRRHVPRHCQFYAIVASLPAWRISKWYFGRHKVLGMVHEHDNPRRVNLDWCEFHVLVHDLPIGKMTKDMAILLGNQLGRFKDVDMDNSMGLWGASMRIRVSLDITKPLRRVLKLKTTMGDELLVTFTYEKLPNFCYHCGRLQHLSEACEMQLYEDFVDTGNNTPFGAWLRAPYNASNRNRFQPSGQLTTGNNRGRPTFISNGCQHNPNGDLSPNQGPNAFGQPSSSRLRTTSTPPQDAPPPHKPPSYPLIALTSITNETHNHTTTNAPKRLATLTLEKENHNPPTLPIHSPTSHSQLIPPDPSHTRIPLDTLPNLDNIPLHFTATQPENSHKKPNTPSLKPTKKTPPSQRRIIAIPRKRKTS</sequence>
<feature type="region of interest" description="Disordered" evidence="1">
    <location>
        <begin position="316"/>
        <end position="340"/>
    </location>
</feature>
<dbReference type="PANTHER" id="PTHR31286:SF178">
    <property type="entry name" value="DUF4283 DOMAIN-CONTAINING PROTEIN"/>
    <property type="match status" value="1"/>
</dbReference>
<protein>
    <recommendedName>
        <fullName evidence="2">Zinc knuckle CX2CX4HX4C domain-containing protein</fullName>
    </recommendedName>
</protein>
<feature type="region of interest" description="Disordered" evidence="1">
    <location>
        <begin position="214"/>
        <end position="286"/>
    </location>
</feature>
<evidence type="ECO:0000259" key="2">
    <source>
        <dbReference type="Pfam" id="PF14392"/>
    </source>
</evidence>
<name>A0AAW2X133_9LAMI</name>
<dbReference type="PANTHER" id="PTHR31286">
    <property type="entry name" value="GLYCINE-RICH CELL WALL STRUCTURAL PROTEIN 1.8-LIKE"/>
    <property type="match status" value="1"/>
</dbReference>
<dbReference type="InterPro" id="IPR025836">
    <property type="entry name" value="Zn_knuckle_CX2CX4HX4C"/>
</dbReference>
<dbReference type="InterPro" id="IPR040256">
    <property type="entry name" value="At4g02000-like"/>
</dbReference>
<accession>A0AAW2X133</accession>
<comment type="caution">
    <text evidence="3">The sequence shown here is derived from an EMBL/GenBank/DDBJ whole genome shotgun (WGS) entry which is preliminary data.</text>
</comment>
<dbReference type="EMBL" id="JACGWN010000006">
    <property type="protein sequence ID" value="KAL0445841.1"/>
    <property type="molecule type" value="Genomic_DNA"/>
</dbReference>
<gene>
    <name evidence="3" type="ORF">Slati_1712000</name>
</gene>
<organism evidence="3">
    <name type="scientific">Sesamum latifolium</name>
    <dbReference type="NCBI Taxonomy" id="2727402"/>
    <lineage>
        <taxon>Eukaryota</taxon>
        <taxon>Viridiplantae</taxon>
        <taxon>Streptophyta</taxon>
        <taxon>Embryophyta</taxon>
        <taxon>Tracheophyta</taxon>
        <taxon>Spermatophyta</taxon>
        <taxon>Magnoliopsida</taxon>
        <taxon>eudicotyledons</taxon>
        <taxon>Gunneridae</taxon>
        <taxon>Pentapetalae</taxon>
        <taxon>asterids</taxon>
        <taxon>lamiids</taxon>
        <taxon>Lamiales</taxon>
        <taxon>Pedaliaceae</taxon>
        <taxon>Sesamum</taxon>
    </lineage>
</organism>
<reference evidence="3" key="1">
    <citation type="submission" date="2020-06" db="EMBL/GenBank/DDBJ databases">
        <authorList>
            <person name="Li T."/>
            <person name="Hu X."/>
            <person name="Zhang T."/>
            <person name="Song X."/>
            <person name="Zhang H."/>
            <person name="Dai N."/>
            <person name="Sheng W."/>
            <person name="Hou X."/>
            <person name="Wei L."/>
        </authorList>
    </citation>
    <scope>NUCLEOTIDE SEQUENCE</scope>
    <source>
        <strain evidence="3">KEN1</strain>
        <tissue evidence="3">Leaf</tissue>
    </source>
</reference>
<dbReference type="AlphaFoldDB" id="A0AAW2X133"/>
<feature type="compositionally biased region" description="Polar residues" evidence="1">
    <location>
        <begin position="214"/>
        <end position="254"/>
    </location>
</feature>
<dbReference type="Pfam" id="PF14392">
    <property type="entry name" value="zf-CCHC_4"/>
    <property type="match status" value="1"/>
</dbReference>
<feature type="compositionally biased region" description="Low complexity" evidence="1">
    <location>
        <begin position="260"/>
        <end position="272"/>
    </location>
</feature>
<evidence type="ECO:0000256" key="1">
    <source>
        <dbReference type="SAM" id="MobiDB-lite"/>
    </source>
</evidence>
<feature type="region of interest" description="Disordered" evidence="1">
    <location>
        <begin position="355"/>
        <end position="399"/>
    </location>
</feature>